<dbReference type="PANTHER" id="PTHR43283:SF7">
    <property type="entry name" value="BETA-LACTAMASE-RELATED DOMAIN-CONTAINING PROTEIN"/>
    <property type="match status" value="1"/>
</dbReference>
<dbReference type="AlphaFoldDB" id="A0A5B8Z8P0"/>
<organism evidence="2 3">
    <name type="scientific">Cytobacillus dafuensis</name>
    <name type="common">Bacillus dafuensis</name>
    <dbReference type="NCBI Taxonomy" id="1742359"/>
    <lineage>
        <taxon>Bacteria</taxon>
        <taxon>Bacillati</taxon>
        <taxon>Bacillota</taxon>
        <taxon>Bacilli</taxon>
        <taxon>Bacillales</taxon>
        <taxon>Bacillaceae</taxon>
        <taxon>Cytobacillus</taxon>
    </lineage>
</organism>
<dbReference type="InterPro" id="IPR012338">
    <property type="entry name" value="Beta-lactam/transpept-like"/>
</dbReference>
<reference evidence="3" key="1">
    <citation type="submission" date="2019-08" db="EMBL/GenBank/DDBJ databases">
        <authorList>
            <person name="Zheng X."/>
        </authorList>
    </citation>
    <scope>NUCLEOTIDE SEQUENCE [LARGE SCALE GENOMIC DNA]</scope>
    <source>
        <strain evidence="3">FJAT-25496</strain>
    </source>
</reference>
<evidence type="ECO:0000313" key="3">
    <source>
        <dbReference type="Proteomes" id="UP000321555"/>
    </source>
</evidence>
<sequence>MNINRNLNQDFSSVLDHVTNTYNRVVCSGAATIVIHNDEIVLEKYLGRQSNTHNARIVQVDTQFHVASVRKSYIGFAVAYAVYYGYIASIDDLVLTYKPGLDHIVWKDTSIRHLLTHTHGLDELEGIAFREYPPGENWTYRQVGTKILTEIVEQTTGRTVSDILHEQVFNPLSFTESNWYSKKHEKLVDVILRYDGDGNWQTSDSTKGDKMNMYVSARELAYWGYFHLNEGRISGKQIVPREIIRLATELQSPSLLDDSLPQNGFLWFVKDLPAMKTELGESVPKGSYQILGYTGVTLLVIPQENIVAVRMFNSFGSPQGYNYLADVRSFGDTVIGCLKKVKG</sequence>
<dbReference type="InterPro" id="IPR001466">
    <property type="entry name" value="Beta-lactam-related"/>
</dbReference>
<dbReference type="Gene3D" id="3.40.710.10">
    <property type="entry name" value="DD-peptidase/beta-lactamase superfamily"/>
    <property type="match status" value="1"/>
</dbReference>
<feature type="domain" description="Beta-lactamase-related" evidence="1">
    <location>
        <begin position="27"/>
        <end position="324"/>
    </location>
</feature>
<keyword evidence="3" id="KW-1185">Reference proteome</keyword>
<dbReference type="Pfam" id="PF00144">
    <property type="entry name" value="Beta-lactamase"/>
    <property type="match status" value="1"/>
</dbReference>
<dbReference type="RefSeq" id="WP_057776583.1">
    <property type="nucleotide sequence ID" value="NZ_CP042593.1"/>
</dbReference>
<dbReference type="InterPro" id="IPR050789">
    <property type="entry name" value="Diverse_Enzym_Activities"/>
</dbReference>
<dbReference type="OrthoDB" id="2356735at2"/>
<evidence type="ECO:0000313" key="2">
    <source>
        <dbReference type="EMBL" id="QED48089.1"/>
    </source>
</evidence>
<dbReference type="KEGG" id="bda:FSZ17_13040"/>
<evidence type="ECO:0000259" key="1">
    <source>
        <dbReference type="Pfam" id="PF00144"/>
    </source>
</evidence>
<dbReference type="EMBL" id="CP042593">
    <property type="protein sequence ID" value="QED48089.1"/>
    <property type="molecule type" value="Genomic_DNA"/>
</dbReference>
<accession>A0A5B8Z8P0</accession>
<dbReference type="SUPFAM" id="SSF56601">
    <property type="entry name" value="beta-lactamase/transpeptidase-like"/>
    <property type="match status" value="1"/>
</dbReference>
<dbReference type="STRING" id="1742359.GCA_001439625_01429"/>
<proteinExistence type="predicted"/>
<name>A0A5B8Z8P0_CYTDA</name>
<gene>
    <name evidence="2" type="ORF">FSZ17_13040</name>
</gene>
<dbReference type="Proteomes" id="UP000321555">
    <property type="component" value="Chromosome"/>
</dbReference>
<dbReference type="PANTHER" id="PTHR43283">
    <property type="entry name" value="BETA-LACTAMASE-RELATED"/>
    <property type="match status" value="1"/>
</dbReference>
<protein>
    <submittedName>
        <fullName evidence="2">Beta-lactamase family protein</fullName>
    </submittedName>
</protein>